<keyword evidence="1" id="KW-0472">Membrane</keyword>
<evidence type="ECO:0000313" key="2">
    <source>
        <dbReference type="EMBL" id="OGZ94114.1"/>
    </source>
</evidence>
<gene>
    <name evidence="2" type="ORF">A2131_01910</name>
</gene>
<evidence type="ECO:0000313" key="3">
    <source>
        <dbReference type="Proteomes" id="UP000177392"/>
    </source>
</evidence>
<organism evidence="2 3">
    <name type="scientific">Candidatus Sungbacteria bacterium GWC2_49_10</name>
    <dbReference type="NCBI Taxonomy" id="1802263"/>
    <lineage>
        <taxon>Bacteria</taxon>
        <taxon>Candidatus Sungiibacteriota</taxon>
    </lineage>
</organism>
<comment type="caution">
    <text evidence="2">The sequence shown here is derived from an EMBL/GenBank/DDBJ whole genome shotgun (WGS) entry which is preliminary data.</text>
</comment>
<evidence type="ECO:0000256" key="1">
    <source>
        <dbReference type="SAM" id="Phobius"/>
    </source>
</evidence>
<accession>A0A1G2K3W4</accession>
<protein>
    <submittedName>
        <fullName evidence="2">Uncharacterized protein</fullName>
    </submittedName>
</protein>
<keyword evidence="1" id="KW-0812">Transmembrane</keyword>
<feature type="transmembrane region" description="Helical" evidence="1">
    <location>
        <begin position="104"/>
        <end position="122"/>
    </location>
</feature>
<name>A0A1G2K3W4_9BACT</name>
<keyword evidence="1" id="KW-1133">Transmembrane helix</keyword>
<reference evidence="2 3" key="1">
    <citation type="journal article" date="2016" name="Nat. Commun.">
        <title>Thousands of microbial genomes shed light on interconnected biogeochemical processes in an aquifer system.</title>
        <authorList>
            <person name="Anantharaman K."/>
            <person name="Brown C.T."/>
            <person name="Hug L.A."/>
            <person name="Sharon I."/>
            <person name="Castelle C.J."/>
            <person name="Probst A.J."/>
            <person name="Thomas B.C."/>
            <person name="Singh A."/>
            <person name="Wilkins M.J."/>
            <person name="Karaoz U."/>
            <person name="Brodie E.L."/>
            <person name="Williams K.H."/>
            <person name="Hubbard S.S."/>
            <person name="Banfield J.F."/>
        </authorList>
    </citation>
    <scope>NUCLEOTIDE SEQUENCE [LARGE SCALE GENOMIC DNA]</scope>
</reference>
<dbReference type="Proteomes" id="UP000177392">
    <property type="component" value="Unassembled WGS sequence"/>
</dbReference>
<feature type="transmembrane region" description="Helical" evidence="1">
    <location>
        <begin position="77"/>
        <end position="98"/>
    </location>
</feature>
<dbReference type="AlphaFoldDB" id="A0A1G2K3W4"/>
<proteinExistence type="predicted"/>
<feature type="transmembrane region" description="Helical" evidence="1">
    <location>
        <begin position="45"/>
        <end position="65"/>
    </location>
</feature>
<dbReference type="EMBL" id="MHQB01000020">
    <property type="protein sequence ID" value="OGZ94114.1"/>
    <property type="molecule type" value="Genomic_DNA"/>
</dbReference>
<sequence length="171" mass="19812">MRLTHDVIFERSDIWREGKWIDLWSVVHFFTGVSTAFGLSIFNFGFLATAVIAFLGFTAYELWEAMVKIEETPQNRAMDVAVGMVSLAPTFLFVVPLFPMPQFIVAFTIVLVANVGLAYIGWRASQKAEVIEEKMRLEIVRQREKFIHRRDAFRARRGRRRNTKDARVPLE</sequence>